<keyword evidence="3" id="KW-1185">Reference proteome</keyword>
<evidence type="ECO:0000313" key="2">
    <source>
        <dbReference type="EMBL" id="POY75919.1"/>
    </source>
</evidence>
<dbReference type="OrthoDB" id="2528637at2759"/>
<feature type="region of interest" description="Disordered" evidence="1">
    <location>
        <begin position="131"/>
        <end position="177"/>
    </location>
</feature>
<feature type="region of interest" description="Disordered" evidence="1">
    <location>
        <begin position="313"/>
        <end position="375"/>
    </location>
</feature>
<reference evidence="2 3" key="1">
    <citation type="journal article" date="2018" name="Front. Microbiol.">
        <title>Prospects for Fungal Bioremediation of Acidic Radioactive Waste Sites: Characterization and Genome Sequence of Rhodotorula taiwanensis MD1149.</title>
        <authorList>
            <person name="Tkavc R."/>
            <person name="Matrosova V.Y."/>
            <person name="Grichenko O.E."/>
            <person name="Gostincar C."/>
            <person name="Volpe R.P."/>
            <person name="Klimenkova P."/>
            <person name="Gaidamakova E.K."/>
            <person name="Zhou C.E."/>
            <person name="Stewart B.J."/>
            <person name="Lyman M.G."/>
            <person name="Malfatti S.A."/>
            <person name="Rubinfeld B."/>
            <person name="Courtot M."/>
            <person name="Singh J."/>
            <person name="Dalgard C.L."/>
            <person name="Hamilton T."/>
            <person name="Frey K.G."/>
            <person name="Gunde-Cimerman N."/>
            <person name="Dugan L."/>
            <person name="Daly M.J."/>
        </authorList>
    </citation>
    <scope>NUCLEOTIDE SEQUENCE [LARGE SCALE GENOMIC DNA]</scope>
    <source>
        <strain evidence="2 3">MD1149</strain>
    </source>
</reference>
<gene>
    <name evidence="2" type="ORF">BMF94_1002</name>
</gene>
<evidence type="ECO:0000313" key="3">
    <source>
        <dbReference type="Proteomes" id="UP000237144"/>
    </source>
</evidence>
<feature type="region of interest" description="Disordered" evidence="1">
    <location>
        <begin position="269"/>
        <end position="293"/>
    </location>
</feature>
<protein>
    <submittedName>
        <fullName evidence="2">Uncharacterized protein</fullName>
    </submittedName>
</protein>
<evidence type="ECO:0000256" key="1">
    <source>
        <dbReference type="SAM" id="MobiDB-lite"/>
    </source>
</evidence>
<dbReference type="STRING" id="741276.A0A2S5BGM0"/>
<feature type="compositionally biased region" description="Low complexity" evidence="1">
    <location>
        <begin position="131"/>
        <end position="140"/>
    </location>
</feature>
<feature type="compositionally biased region" description="Acidic residues" evidence="1">
    <location>
        <begin position="64"/>
        <end position="80"/>
    </location>
</feature>
<comment type="caution">
    <text evidence="2">The sequence shown here is derived from an EMBL/GenBank/DDBJ whole genome shotgun (WGS) entry which is preliminary data.</text>
</comment>
<dbReference type="Proteomes" id="UP000237144">
    <property type="component" value="Unassembled WGS sequence"/>
</dbReference>
<sequence length="375" mass="39912">MSYSHRPANVIPDHYNSSKARFRPGKRPLQLERMSSLPSPPAEHGQLSDDDEAADDARMAHTDVEDDDQVDQLASDGEDEGLGRMHPAGSKSFPAPCLLGSPANFLGGCAGGAISASRKHLLNPFLPNAAPSGAASTSSALQPFPGAPLSPSSSPVRPPRQNASPSRRRHRSDPDRIKFDAAVWTPPSQLRELAPVDEQVEARRRAMGWYDEENPFVDRNDDMAKRMQQKEPVRRPDTVTWVKRGQRVATTIPFSALLTSDSPSDDPFAFTAPKLLFPPQTPPSPTPADLPATPARQSRFLEALKAAGGAAGAGHAAGSAALPPTPATLKRRGGQMAGVGAALDERTSPAKRVRTTSGVGAVGEQASLHAHRGLR</sequence>
<dbReference type="AlphaFoldDB" id="A0A2S5BGM0"/>
<accession>A0A2S5BGM0</accession>
<proteinExistence type="predicted"/>
<organism evidence="2 3">
    <name type="scientific">Rhodotorula taiwanensis</name>
    <dbReference type="NCBI Taxonomy" id="741276"/>
    <lineage>
        <taxon>Eukaryota</taxon>
        <taxon>Fungi</taxon>
        <taxon>Dikarya</taxon>
        <taxon>Basidiomycota</taxon>
        <taxon>Pucciniomycotina</taxon>
        <taxon>Microbotryomycetes</taxon>
        <taxon>Sporidiobolales</taxon>
        <taxon>Sporidiobolaceae</taxon>
        <taxon>Rhodotorula</taxon>
    </lineage>
</organism>
<dbReference type="EMBL" id="PJQD01000009">
    <property type="protein sequence ID" value="POY75919.1"/>
    <property type="molecule type" value="Genomic_DNA"/>
</dbReference>
<name>A0A2S5BGM0_9BASI</name>
<feature type="region of interest" description="Disordered" evidence="1">
    <location>
        <begin position="1"/>
        <end position="93"/>
    </location>
</feature>
<feature type="compositionally biased region" description="Pro residues" evidence="1">
    <location>
        <begin position="279"/>
        <end position="288"/>
    </location>
</feature>